<dbReference type="AlphaFoldDB" id="A0A917VJN0"/>
<keyword evidence="2" id="KW-1185">Reference proteome</keyword>
<dbReference type="EMBL" id="BMNT01000019">
    <property type="protein sequence ID" value="GGK90826.1"/>
    <property type="molecule type" value="Genomic_DNA"/>
</dbReference>
<reference evidence="1" key="2">
    <citation type="submission" date="2020-09" db="EMBL/GenBank/DDBJ databases">
        <authorList>
            <person name="Sun Q."/>
            <person name="Ohkuma M."/>
        </authorList>
    </citation>
    <scope>NUCLEOTIDE SEQUENCE</scope>
    <source>
        <strain evidence="1">JCM 13064</strain>
    </source>
</reference>
<evidence type="ECO:0000313" key="2">
    <source>
        <dbReference type="Proteomes" id="UP000645217"/>
    </source>
</evidence>
<protein>
    <submittedName>
        <fullName evidence="1">Uncharacterized protein</fullName>
    </submittedName>
</protein>
<sequence>MSDRAVPAPGTTWDQIGDIWDEVREIVMEWEGAQPAGEPEG</sequence>
<accession>A0A917VJN0</accession>
<reference evidence="1" key="1">
    <citation type="journal article" date="2014" name="Int. J. Syst. Evol. Microbiol.">
        <title>Complete genome sequence of Corynebacterium casei LMG S-19264T (=DSM 44701T), isolated from a smear-ripened cheese.</title>
        <authorList>
            <consortium name="US DOE Joint Genome Institute (JGI-PGF)"/>
            <person name="Walter F."/>
            <person name="Albersmeier A."/>
            <person name="Kalinowski J."/>
            <person name="Ruckert C."/>
        </authorList>
    </citation>
    <scope>NUCLEOTIDE SEQUENCE</scope>
    <source>
        <strain evidence="1">JCM 13064</strain>
    </source>
</reference>
<dbReference type="Proteomes" id="UP000645217">
    <property type="component" value="Unassembled WGS sequence"/>
</dbReference>
<dbReference type="RefSeq" id="WP_268241564.1">
    <property type="nucleotide sequence ID" value="NZ_BMNT01000019.1"/>
</dbReference>
<organism evidence="1 2">
    <name type="scientific">Sphaerisporangium melleum</name>
    <dbReference type="NCBI Taxonomy" id="321316"/>
    <lineage>
        <taxon>Bacteria</taxon>
        <taxon>Bacillati</taxon>
        <taxon>Actinomycetota</taxon>
        <taxon>Actinomycetes</taxon>
        <taxon>Streptosporangiales</taxon>
        <taxon>Streptosporangiaceae</taxon>
        <taxon>Sphaerisporangium</taxon>
    </lineage>
</organism>
<proteinExistence type="predicted"/>
<comment type="caution">
    <text evidence="1">The sequence shown here is derived from an EMBL/GenBank/DDBJ whole genome shotgun (WGS) entry which is preliminary data.</text>
</comment>
<name>A0A917VJN0_9ACTN</name>
<gene>
    <name evidence="1" type="ORF">GCM10007964_36810</name>
</gene>
<evidence type="ECO:0000313" key="1">
    <source>
        <dbReference type="EMBL" id="GGK90826.1"/>
    </source>
</evidence>